<evidence type="ECO:0000313" key="3">
    <source>
        <dbReference type="EMBL" id="SOR31626.1"/>
    </source>
</evidence>
<dbReference type="EMBL" id="LT962688">
    <property type="protein sequence ID" value="SOR31626.1"/>
    <property type="molecule type" value="Genomic_DNA"/>
</dbReference>
<dbReference type="Proteomes" id="UP000233769">
    <property type="component" value="Chromosome tk0001"/>
</dbReference>
<dbReference type="PANTHER" id="PTHR48081">
    <property type="entry name" value="AB HYDROLASE SUPERFAMILY PROTEIN C4A8.06C"/>
    <property type="match status" value="1"/>
</dbReference>
<dbReference type="GO" id="GO:0016787">
    <property type="term" value="F:hydrolase activity"/>
    <property type="evidence" value="ECO:0007669"/>
    <property type="project" value="UniProtKB-KW"/>
</dbReference>
<dbReference type="SUPFAM" id="SSF53474">
    <property type="entry name" value="alpha/beta-Hydrolases"/>
    <property type="match status" value="1"/>
</dbReference>
<keyword evidence="1" id="KW-0378">Hydrolase</keyword>
<feature type="domain" description="Alpha/beta hydrolase fold-3" evidence="2">
    <location>
        <begin position="78"/>
        <end position="177"/>
    </location>
</feature>
<reference evidence="4" key="1">
    <citation type="submission" date="2017-10" db="EMBL/GenBank/DDBJ databases">
        <authorList>
            <person name="Regsiter A."/>
            <person name="William W."/>
        </authorList>
    </citation>
    <scope>NUCLEOTIDE SEQUENCE [LARGE SCALE GENOMIC DNA]</scope>
</reference>
<sequence length="276" mass="28810">MAAADAVHWRDLDRAALTRAYDNSGAVRDSAALVAGWRARSTAFREGKAGQTLAYGPGPRQAVDLYRCGAAGAPCLAFIHGGYWQRNAREDFTCMAEGPHALGLDVALIGYTLAPEASLTRISEEVGAALRLLRQKIGPSRLVVAGWSAGGHLAALMATLAADTVDAALAVSGIFDLEPIAGTALNDALRLTDGEVAELSPIHRLAPDGPPVSVIYGGAELPELCRQSEDYHAARRALGLAGDLHVVPGVDHFRVLDALIAPDGPIAREGARLAGL</sequence>
<name>A0A1P8QJG7_METEX</name>
<organism evidence="3 4">
    <name type="scientific">Methylorubrum extorquens</name>
    <name type="common">Methylobacterium dichloromethanicum</name>
    <name type="synonym">Methylobacterium extorquens</name>
    <dbReference type="NCBI Taxonomy" id="408"/>
    <lineage>
        <taxon>Bacteria</taxon>
        <taxon>Pseudomonadati</taxon>
        <taxon>Pseudomonadota</taxon>
        <taxon>Alphaproteobacteria</taxon>
        <taxon>Hyphomicrobiales</taxon>
        <taxon>Methylobacteriaceae</taxon>
        <taxon>Methylorubrum</taxon>
    </lineage>
</organism>
<dbReference type="RefSeq" id="WP_076640631.1">
    <property type="nucleotide sequence ID" value="NZ_CP019322.1"/>
</dbReference>
<accession>A0A1P8QJG7</accession>
<evidence type="ECO:0000259" key="2">
    <source>
        <dbReference type="Pfam" id="PF07859"/>
    </source>
</evidence>
<proteinExistence type="predicted"/>
<dbReference type="InterPro" id="IPR050300">
    <property type="entry name" value="GDXG_lipolytic_enzyme"/>
</dbReference>
<dbReference type="Gene3D" id="3.40.50.1820">
    <property type="entry name" value="alpha/beta hydrolase"/>
    <property type="match status" value="1"/>
</dbReference>
<evidence type="ECO:0000256" key="1">
    <source>
        <dbReference type="ARBA" id="ARBA00022801"/>
    </source>
</evidence>
<dbReference type="Pfam" id="PF07859">
    <property type="entry name" value="Abhydrolase_3"/>
    <property type="match status" value="1"/>
</dbReference>
<dbReference type="PANTHER" id="PTHR48081:SF33">
    <property type="entry name" value="KYNURENINE FORMAMIDASE"/>
    <property type="match status" value="1"/>
</dbReference>
<dbReference type="AlphaFoldDB" id="A0A1P8QJG7"/>
<gene>
    <name evidence="3" type="ORF">TK0001_5041</name>
</gene>
<protein>
    <recommendedName>
        <fullName evidence="2">Alpha/beta hydrolase fold-3 domain-containing protein</fullName>
    </recommendedName>
</protein>
<evidence type="ECO:0000313" key="4">
    <source>
        <dbReference type="Proteomes" id="UP000233769"/>
    </source>
</evidence>
<dbReference type="InterPro" id="IPR013094">
    <property type="entry name" value="AB_hydrolase_3"/>
</dbReference>
<dbReference type="InterPro" id="IPR029058">
    <property type="entry name" value="AB_hydrolase_fold"/>
</dbReference>